<dbReference type="Pfam" id="PF14111">
    <property type="entry name" value="DUF4283"/>
    <property type="match status" value="1"/>
</dbReference>
<dbReference type="PANTHER" id="PTHR31286">
    <property type="entry name" value="GLYCINE-RICH CELL WALL STRUCTURAL PROTEIN 1.8-LIKE"/>
    <property type="match status" value="1"/>
</dbReference>
<dbReference type="PROSITE" id="PS50158">
    <property type="entry name" value="ZF_CCHC"/>
    <property type="match status" value="1"/>
</dbReference>
<accession>A0AAV2GLI5</accession>
<dbReference type="InterPro" id="IPR001878">
    <property type="entry name" value="Znf_CCHC"/>
</dbReference>
<evidence type="ECO:0000313" key="5">
    <source>
        <dbReference type="Proteomes" id="UP001497516"/>
    </source>
</evidence>
<feature type="compositionally biased region" description="Basic and acidic residues" evidence="2">
    <location>
        <begin position="426"/>
        <end position="451"/>
    </location>
</feature>
<feature type="domain" description="CCHC-type" evidence="3">
    <location>
        <begin position="311"/>
        <end position="325"/>
    </location>
</feature>
<feature type="compositionally biased region" description="Basic residues" evidence="2">
    <location>
        <begin position="559"/>
        <end position="574"/>
    </location>
</feature>
<feature type="compositionally biased region" description="Low complexity" evidence="2">
    <location>
        <begin position="477"/>
        <end position="487"/>
    </location>
</feature>
<proteinExistence type="predicted"/>
<sequence>MNDIRNDCNGNCSSAPALLPSDRPPDQPDPSISSAPSSLPNPMAPAIPSSDMLIDSSPLPVSLSQQGTQSKEVGERKGQSDEVVSATNPGSYARALTGPASRVPSLNQLIQWTPVGEHDLVTEEHNGESALRVSPQFKAKICAPWQKTLVVRLLGLRIGFVTMCNRLKGLWRPCGAMEVKDLDHDCFLVKLDNEQDYFRALTDGPWVIHDHYLVVQQWTPKFKASDPLPKTMIVWVQLPALKIHFYHKEVLNTLGNLIGRTIKLDYHTLTQQRAKFARLAVEVDLSRHLVPRIWLDDEWQKVEYENLPEICFKCGKIGHSTAGCPLNNLMVPTVPAAVTGNPPPESLSAEPIDANPGFGPWMMVTRKSRRNPREAPRKGKSANETSNQISESTNKSGKGGAIIKESLQAVPSMASRNAHLQQRVSNQERKGKTGGEASKKGKEKVAVEREVQGNGLLGPGPGHSKPNNKGPTMPKDSNVASSSNNVATHQANSEKVWESPSALVTTVAQDGCAARIPQQPIFRTEIGKNGTVMQIVEHQQASQHDSLQTPTSSPSVAARTKRSKNKKPHAKKSPARLNQLKPLQIWSSIKERKPKSKARIASLTLQEITAGIEAARRSSGGAEEKESEGPVGFCPSISNLDGGATTFS</sequence>
<keyword evidence="5" id="KW-1185">Reference proteome</keyword>
<feature type="region of interest" description="Disordered" evidence="2">
    <location>
        <begin position="341"/>
        <end position="497"/>
    </location>
</feature>
<feature type="region of interest" description="Disordered" evidence="2">
    <location>
        <begin position="614"/>
        <end position="648"/>
    </location>
</feature>
<evidence type="ECO:0000256" key="2">
    <source>
        <dbReference type="SAM" id="MobiDB-lite"/>
    </source>
</evidence>
<dbReference type="EMBL" id="OZ034822">
    <property type="protein sequence ID" value="CAL1411162.1"/>
    <property type="molecule type" value="Genomic_DNA"/>
</dbReference>
<dbReference type="InterPro" id="IPR025558">
    <property type="entry name" value="DUF4283"/>
</dbReference>
<feature type="compositionally biased region" description="Low complexity" evidence="2">
    <location>
        <begin position="29"/>
        <end position="41"/>
    </location>
</feature>
<dbReference type="GO" id="GO:0008270">
    <property type="term" value="F:zinc ion binding"/>
    <property type="evidence" value="ECO:0007669"/>
    <property type="project" value="UniProtKB-KW"/>
</dbReference>
<feature type="compositionally biased region" description="Polar residues" evidence="2">
    <location>
        <begin position="62"/>
        <end position="71"/>
    </location>
</feature>
<evidence type="ECO:0000313" key="4">
    <source>
        <dbReference type="EMBL" id="CAL1411162.1"/>
    </source>
</evidence>
<reference evidence="4 5" key="1">
    <citation type="submission" date="2024-04" db="EMBL/GenBank/DDBJ databases">
        <authorList>
            <person name="Fracassetti M."/>
        </authorList>
    </citation>
    <scope>NUCLEOTIDE SEQUENCE [LARGE SCALE GENOMIC DNA]</scope>
</reference>
<feature type="region of interest" description="Disordered" evidence="2">
    <location>
        <begin position="1"/>
        <end position="98"/>
    </location>
</feature>
<dbReference type="PANTHER" id="PTHR31286:SF99">
    <property type="entry name" value="DUF4283 DOMAIN-CONTAINING PROTEIN"/>
    <property type="match status" value="1"/>
</dbReference>
<feature type="compositionally biased region" description="Polar residues" evidence="2">
    <location>
        <begin position="539"/>
        <end position="555"/>
    </location>
</feature>
<evidence type="ECO:0000259" key="3">
    <source>
        <dbReference type="PROSITE" id="PS50158"/>
    </source>
</evidence>
<protein>
    <recommendedName>
        <fullName evidence="3">CCHC-type domain-containing protein</fullName>
    </recommendedName>
</protein>
<name>A0AAV2GLI5_9ROSI</name>
<dbReference type="GO" id="GO:0003676">
    <property type="term" value="F:nucleic acid binding"/>
    <property type="evidence" value="ECO:0007669"/>
    <property type="project" value="InterPro"/>
</dbReference>
<dbReference type="AlphaFoldDB" id="A0AAV2GLI5"/>
<feature type="compositionally biased region" description="Polar residues" evidence="2">
    <location>
        <begin position="382"/>
        <end position="396"/>
    </location>
</feature>
<feature type="region of interest" description="Disordered" evidence="2">
    <location>
        <begin position="539"/>
        <end position="591"/>
    </location>
</feature>
<keyword evidence="1" id="KW-0479">Metal-binding</keyword>
<feature type="compositionally biased region" description="Polar residues" evidence="2">
    <location>
        <begin position="414"/>
        <end position="425"/>
    </location>
</feature>
<keyword evidence="1" id="KW-0863">Zinc-finger</keyword>
<keyword evidence="1" id="KW-0862">Zinc</keyword>
<evidence type="ECO:0000256" key="1">
    <source>
        <dbReference type="PROSITE-ProRule" id="PRU00047"/>
    </source>
</evidence>
<gene>
    <name evidence="4" type="ORF">LTRI10_LOCUS50536</name>
</gene>
<dbReference type="Proteomes" id="UP001497516">
    <property type="component" value="Chromosome 9"/>
</dbReference>
<organism evidence="4 5">
    <name type="scientific">Linum trigynum</name>
    <dbReference type="NCBI Taxonomy" id="586398"/>
    <lineage>
        <taxon>Eukaryota</taxon>
        <taxon>Viridiplantae</taxon>
        <taxon>Streptophyta</taxon>
        <taxon>Embryophyta</taxon>
        <taxon>Tracheophyta</taxon>
        <taxon>Spermatophyta</taxon>
        <taxon>Magnoliopsida</taxon>
        <taxon>eudicotyledons</taxon>
        <taxon>Gunneridae</taxon>
        <taxon>Pentapetalae</taxon>
        <taxon>rosids</taxon>
        <taxon>fabids</taxon>
        <taxon>Malpighiales</taxon>
        <taxon>Linaceae</taxon>
        <taxon>Linum</taxon>
    </lineage>
</organism>
<dbReference type="InterPro" id="IPR040256">
    <property type="entry name" value="At4g02000-like"/>
</dbReference>